<keyword evidence="1" id="KW-0805">Transcription regulation</keyword>
<evidence type="ECO:0000313" key="5">
    <source>
        <dbReference type="EMBL" id="MEN5379481.1"/>
    </source>
</evidence>
<dbReference type="SMART" id="SM00342">
    <property type="entry name" value="HTH_ARAC"/>
    <property type="match status" value="1"/>
</dbReference>
<organism evidence="5 6">
    <name type="scientific">Sphingobacterium kitahiroshimense</name>
    <dbReference type="NCBI Taxonomy" id="470446"/>
    <lineage>
        <taxon>Bacteria</taxon>
        <taxon>Pseudomonadati</taxon>
        <taxon>Bacteroidota</taxon>
        <taxon>Sphingobacteriia</taxon>
        <taxon>Sphingobacteriales</taxon>
        <taxon>Sphingobacteriaceae</taxon>
        <taxon>Sphingobacterium</taxon>
    </lineage>
</organism>
<evidence type="ECO:0000313" key="6">
    <source>
        <dbReference type="Proteomes" id="UP001409291"/>
    </source>
</evidence>
<evidence type="ECO:0000259" key="4">
    <source>
        <dbReference type="PROSITE" id="PS01124"/>
    </source>
</evidence>
<dbReference type="Gene3D" id="1.10.10.60">
    <property type="entry name" value="Homeodomain-like"/>
    <property type="match status" value="2"/>
</dbReference>
<dbReference type="PANTHER" id="PTHR43280">
    <property type="entry name" value="ARAC-FAMILY TRANSCRIPTIONAL REGULATOR"/>
    <property type="match status" value="1"/>
</dbReference>
<dbReference type="RefSeq" id="WP_346582252.1">
    <property type="nucleotide sequence ID" value="NZ_JBDJNQ010000010.1"/>
</dbReference>
<comment type="caution">
    <text evidence="5">The sequence shown here is derived from an EMBL/GenBank/DDBJ whole genome shotgun (WGS) entry which is preliminary data.</text>
</comment>
<dbReference type="InterPro" id="IPR018060">
    <property type="entry name" value="HTH_AraC"/>
</dbReference>
<keyword evidence="2" id="KW-0238">DNA-binding</keyword>
<dbReference type="Gene3D" id="2.60.120.10">
    <property type="entry name" value="Jelly Rolls"/>
    <property type="match status" value="1"/>
</dbReference>
<reference evidence="5 6" key="1">
    <citation type="submission" date="2024-04" db="EMBL/GenBank/DDBJ databases">
        <title>WGS of bacteria from Torrens River.</title>
        <authorList>
            <person name="Wyrsch E.R."/>
            <person name="Drigo B."/>
        </authorList>
    </citation>
    <scope>NUCLEOTIDE SEQUENCE [LARGE SCALE GENOMIC DNA]</scope>
    <source>
        <strain evidence="5 6">TWI391</strain>
    </source>
</reference>
<keyword evidence="6" id="KW-1185">Reference proteome</keyword>
<gene>
    <name evidence="5" type="ORF">ABE541_19600</name>
</gene>
<evidence type="ECO:0000256" key="2">
    <source>
        <dbReference type="ARBA" id="ARBA00023125"/>
    </source>
</evidence>
<dbReference type="Proteomes" id="UP001409291">
    <property type="component" value="Unassembled WGS sequence"/>
</dbReference>
<dbReference type="InterPro" id="IPR013096">
    <property type="entry name" value="Cupin_2"/>
</dbReference>
<accession>A0ABV0BXS7</accession>
<dbReference type="Pfam" id="PF12833">
    <property type="entry name" value="HTH_18"/>
    <property type="match status" value="1"/>
</dbReference>
<keyword evidence="3" id="KW-0804">Transcription</keyword>
<name>A0ABV0BXS7_9SPHI</name>
<dbReference type="SUPFAM" id="SSF46689">
    <property type="entry name" value="Homeodomain-like"/>
    <property type="match status" value="2"/>
</dbReference>
<dbReference type="InterPro" id="IPR011051">
    <property type="entry name" value="RmlC_Cupin_sf"/>
</dbReference>
<dbReference type="EMBL" id="JBDJNQ010000010">
    <property type="protein sequence ID" value="MEN5379481.1"/>
    <property type="molecule type" value="Genomic_DNA"/>
</dbReference>
<feature type="domain" description="HTH araC/xylS-type" evidence="4">
    <location>
        <begin position="189"/>
        <end position="287"/>
    </location>
</feature>
<evidence type="ECO:0000256" key="1">
    <source>
        <dbReference type="ARBA" id="ARBA00023015"/>
    </source>
</evidence>
<dbReference type="InterPro" id="IPR009057">
    <property type="entry name" value="Homeodomain-like_sf"/>
</dbReference>
<evidence type="ECO:0000256" key="3">
    <source>
        <dbReference type="ARBA" id="ARBA00023163"/>
    </source>
</evidence>
<sequence length="292" mass="34164">MLDKRVISKSLIPENKTFSIKQINEPHFDPTFHAHPEFQLSYVIKGEGNRIVGNSLQPFHANDMVFIGPNLPHVWKNHLSYFKKDSQLDTSVIVIYFHNNFFAEEIYGKEEFFRLKKFFLTSNLGVEITGETRDIIGGMMFELLHKDGLESVILLLKILDTLVLSTDCRYINEFDEAINYKQAETERIHKVYDYVIKNFDQQIRLENVAEIANMTSTSFSRYFKTRLNKSFSDFLKEIRVNYACKLLKDDSISIETVSYECGYPSVTNFNKQFKSVIGLQPRQYRDNFLNLI</sequence>
<dbReference type="Pfam" id="PF07883">
    <property type="entry name" value="Cupin_2"/>
    <property type="match status" value="1"/>
</dbReference>
<dbReference type="PROSITE" id="PS01124">
    <property type="entry name" value="HTH_ARAC_FAMILY_2"/>
    <property type="match status" value="1"/>
</dbReference>
<dbReference type="SUPFAM" id="SSF51182">
    <property type="entry name" value="RmlC-like cupins"/>
    <property type="match status" value="1"/>
</dbReference>
<protein>
    <submittedName>
        <fullName evidence="5">AraC family transcriptional regulator</fullName>
    </submittedName>
</protein>
<dbReference type="PANTHER" id="PTHR43280:SF27">
    <property type="entry name" value="TRANSCRIPTIONAL REGULATOR MTLR"/>
    <property type="match status" value="1"/>
</dbReference>
<proteinExistence type="predicted"/>
<dbReference type="InterPro" id="IPR014710">
    <property type="entry name" value="RmlC-like_jellyroll"/>
</dbReference>